<evidence type="ECO:0000259" key="7">
    <source>
        <dbReference type="Pfam" id="PF04234"/>
    </source>
</evidence>
<keyword evidence="2" id="KW-0479">Metal-binding</keyword>
<keyword evidence="6" id="KW-1133">Transmembrane helix</keyword>
<reference evidence="8" key="1">
    <citation type="submission" date="2020-05" db="EMBL/GenBank/DDBJ databases">
        <authorList>
            <person name="Chiriac C."/>
            <person name="Salcher M."/>
            <person name="Ghai R."/>
            <person name="Kavagutti S V."/>
        </authorList>
    </citation>
    <scope>NUCLEOTIDE SEQUENCE</scope>
</reference>
<dbReference type="SUPFAM" id="SSF81296">
    <property type="entry name" value="E set domains"/>
    <property type="match status" value="1"/>
</dbReference>
<dbReference type="Pfam" id="PF04234">
    <property type="entry name" value="CopC"/>
    <property type="match status" value="1"/>
</dbReference>
<evidence type="ECO:0000256" key="2">
    <source>
        <dbReference type="ARBA" id="ARBA00022723"/>
    </source>
</evidence>
<dbReference type="InterPro" id="IPR032694">
    <property type="entry name" value="CopC/D"/>
</dbReference>
<gene>
    <name evidence="8" type="ORF">UFOPK4171_00058</name>
</gene>
<dbReference type="AlphaFoldDB" id="A0A6J5YV70"/>
<dbReference type="PANTHER" id="PTHR34820">
    <property type="entry name" value="INNER MEMBRANE PROTEIN YEBZ"/>
    <property type="match status" value="1"/>
</dbReference>
<feature type="compositionally biased region" description="Basic residues" evidence="5">
    <location>
        <begin position="175"/>
        <end position="191"/>
    </location>
</feature>
<protein>
    <submittedName>
        <fullName evidence="8">Unannotated protein</fullName>
    </submittedName>
</protein>
<dbReference type="InterPro" id="IPR014756">
    <property type="entry name" value="Ig_E-set"/>
</dbReference>
<proteinExistence type="predicted"/>
<feature type="domain" description="CopC" evidence="7">
    <location>
        <begin position="25"/>
        <end position="114"/>
    </location>
</feature>
<organism evidence="8">
    <name type="scientific">freshwater metagenome</name>
    <dbReference type="NCBI Taxonomy" id="449393"/>
    <lineage>
        <taxon>unclassified sequences</taxon>
        <taxon>metagenomes</taxon>
        <taxon>ecological metagenomes</taxon>
    </lineage>
</organism>
<dbReference type="PANTHER" id="PTHR34820:SF4">
    <property type="entry name" value="INNER MEMBRANE PROTEIN YEBZ"/>
    <property type="match status" value="1"/>
</dbReference>
<sequence length="191" mass="19946">MKKVAFLLASFFIGAIIAGPAQATSLVSSSPVGASVLSVAPTAVTITANAELTDGANDLKVFDPTSAQVDDGSIQVQGAVMTVGLKPLTATGVYTVTYTMMAVGESPITGSFTFLFNAPAVISEPTPGTSETPQTSQSINRTSDFLVIALLVLACFVLVLLSRYAKQTFNSNTPKKPRTVKKPTKQKKISK</sequence>
<evidence type="ECO:0000256" key="4">
    <source>
        <dbReference type="ARBA" id="ARBA00023008"/>
    </source>
</evidence>
<evidence type="ECO:0000256" key="6">
    <source>
        <dbReference type="SAM" id="Phobius"/>
    </source>
</evidence>
<evidence type="ECO:0000256" key="1">
    <source>
        <dbReference type="ARBA" id="ARBA00004196"/>
    </source>
</evidence>
<accession>A0A6J5YV70</accession>
<dbReference type="GO" id="GO:0006825">
    <property type="term" value="P:copper ion transport"/>
    <property type="evidence" value="ECO:0007669"/>
    <property type="project" value="InterPro"/>
</dbReference>
<dbReference type="GO" id="GO:0005886">
    <property type="term" value="C:plasma membrane"/>
    <property type="evidence" value="ECO:0007669"/>
    <property type="project" value="TreeGrafter"/>
</dbReference>
<dbReference type="GO" id="GO:0030313">
    <property type="term" value="C:cell envelope"/>
    <property type="evidence" value="ECO:0007669"/>
    <property type="project" value="UniProtKB-SubCell"/>
</dbReference>
<keyword evidence="6" id="KW-0472">Membrane</keyword>
<evidence type="ECO:0000256" key="3">
    <source>
        <dbReference type="ARBA" id="ARBA00022729"/>
    </source>
</evidence>
<dbReference type="InterPro" id="IPR007348">
    <property type="entry name" value="CopC_dom"/>
</dbReference>
<evidence type="ECO:0000256" key="5">
    <source>
        <dbReference type="SAM" id="MobiDB-lite"/>
    </source>
</evidence>
<dbReference type="GO" id="GO:0042597">
    <property type="term" value="C:periplasmic space"/>
    <property type="evidence" value="ECO:0007669"/>
    <property type="project" value="InterPro"/>
</dbReference>
<dbReference type="GO" id="GO:0046688">
    <property type="term" value="P:response to copper ion"/>
    <property type="evidence" value="ECO:0007669"/>
    <property type="project" value="InterPro"/>
</dbReference>
<keyword evidence="6" id="KW-0812">Transmembrane</keyword>
<feature type="transmembrane region" description="Helical" evidence="6">
    <location>
        <begin position="145"/>
        <end position="165"/>
    </location>
</feature>
<dbReference type="Gene3D" id="2.60.40.1220">
    <property type="match status" value="1"/>
</dbReference>
<feature type="region of interest" description="Disordered" evidence="5">
    <location>
        <begin position="171"/>
        <end position="191"/>
    </location>
</feature>
<name>A0A6J5YV70_9ZZZZ</name>
<dbReference type="InterPro" id="IPR014755">
    <property type="entry name" value="Cu-Rt/internalin_Ig-like"/>
</dbReference>
<keyword evidence="3" id="KW-0732">Signal</keyword>
<dbReference type="EMBL" id="CAESAM010000002">
    <property type="protein sequence ID" value="CAB4331939.1"/>
    <property type="molecule type" value="Genomic_DNA"/>
</dbReference>
<comment type="subcellular location">
    <subcellularLocation>
        <location evidence="1">Cell envelope</location>
    </subcellularLocation>
</comment>
<evidence type="ECO:0000313" key="8">
    <source>
        <dbReference type="EMBL" id="CAB4331939.1"/>
    </source>
</evidence>
<keyword evidence="4" id="KW-0186">Copper</keyword>
<dbReference type="GO" id="GO:0005507">
    <property type="term" value="F:copper ion binding"/>
    <property type="evidence" value="ECO:0007669"/>
    <property type="project" value="InterPro"/>
</dbReference>